<evidence type="ECO:0000313" key="8">
    <source>
        <dbReference type="Proteomes" id="UP000827284"/>
    </source>
</evidence>
<keyword evidence="1" id="KW-0479">Metal-binding</keyword>
<evidence type="ECO:0000256" key="2">
    <source>
        <dbReference type="ARBA" id="ARBA00022771"/>
    </source>
</evidence>
<dbReference type="Proteomes" id="UP000827284">
    <property type="component" value="Unassembled WGS sequence"/>
</dbReference>
<keyword evidence="2" id="KW-0863">Zinc-finger</keyword>
<protein>
    <recommendedName>
        <fullName evidence="6">3CxxC-type domain-containing protein</fullName>
    </recommendedName>
</protein>
<dbReference type="GO" id="GO:0008270">
    <property type="term" value="F:zinc ion binding"/>
    <property type="evidence" value="ECO:0007669"/>
    <property type="project" value="UniProtKB-KW"/>
</dbReference>
<evidence type="ECO:0000256" key="4">
    <source>
        <dbReference type="SAM" id="MobiDB-lite"/>
    </source>
</evidence>
<feature type="region of interest" description="Disordered" evidence="4">
    <location>
        <begin position="64"/>
        <end position="85"/>
    </location>
</feature>
<keyword evidence="8" id="KW-1185">Reference proteome</keyword>
<gene>
    <name evidence="7" type="ORF">EMPS_00161</name>
</gene>
<dbReference type="EMBL" id="BQFW01000001">
    <property type="protein sequence ID" value="GJJ67815.1"/>
    <property type="molecule type" value="Genomic_DNA"/>
</dbReference>
<dbReference type="OrthoDB" id="2426456at2759"/>
<accession>A0A9P3GZL1</accession>
<evidence type="ECO:0000256" key="3">
    <source>
        <dbReference type="ARBA" id="ARBA00022833"/>
    </source>
</evidence>
<feature type="compositionally biased region" description="Polar residues" evidence="4">
    <location>
        <begin position="66"/>
        <end position="84"/>
    </location>
</feature>
<reference evidence="7" key="1">
    <citation type="submission" date="2021-11" db="EMBL/GenBank/DDBJ databases">
        <authorList>
            <person name="Herlambang A."/>
            <person name="Guo Y."/>
            <person name="Takashima Y."/>
            <person name="Nishizawa T."/>
        </authorList>
    </citation>
    <scope>NUCLEOTIDE SEQUENCE</scope>
    <source>
        <strain evidence="7">E1425</strain>
    </source>
</reference>
<evidence type="ECO:0000256" key="1">
    <source>
        <dbReference type="ARBA" id="ARBA00022723"/>
    </source>
</evidence>
<proteinExistence type="predicted"/>
<evidence type="ECO:0000259" key="6">
    <source>
        <dbReference type="Pfam" id="PF13695"/>
    </source>
</evidence>
<keyword evidence="3" id="KW-0862">Zinc</keyword>
<dbReference type="InterPro" id="IPR027377">
    <property type="entry name" value="ZAR1/RTP1-5-like_Znf-3CxxC"/>
</dbReference>
<sequence>MWWIISVTAAIWALHEPNPLRNVACCLVIWWIQGSLAAFSMLGILLLIALIKMLHANVTETHSHRVPSTNVAPSNSHRPSTETPSPEALQYLHQLQLCISTYQSQATPKALQPPSSTSYYKKTVRAQTSQFEIEGDWDFHQAVLGQIGHRYQYDAQMSLAMFSATRSVFGVFKCYKCKNFYHDPRVWSSSVICVQIWISHAGQYRTRLYSQQCLRCHTYVMPEPDKDDYVTKVVQLYKKILSLQLSITAEFSLEEQYTVLSTMTTVFRTNEQKNLICGQTLFLISTTVSI</sequence>
<dbReference type="AlphaFoldDB" id="A0A9P3GZL1"/>
<organism evidence="7 8">
    <name type="scientific">Entomortierella parvispora</name>
    <dbReference type="NCBI Taxonomy" id="205924"/>
    <lineage>
        <taxon>Eukaryota</taxon>
        <taxon>Fungi</taxon>
        <taxon>Fungi incertae sedis</taxon>
        <taxon>Mucoromycota</taxon>
        <taxon>Mortierellomycotina</taxon>
        <taxon>Mortierellomycetes</taxon>
        <taxon>Mortierellales</taxon>
        <taxon>Mortierellaceae</taxon>
        <taxon>Entomortierella</taxon>
    </lineage>
</organism>
<feature type="transmembrane region" description="Helical" evidence="5">
    <location>
        <begin position="32"/>
        <end position="51"/>
    </location>
</feature>
<evidence type="ECO:0000313" key="7">
    <source>
        <dbReference type="EMBL" id="GJJ67815.1"/>
    </source>
</evidence>
<dbReference type="Pfam" id="PF13695">
    <property type="entry name" value="Zn_ribbon_3CxxC"/>
    <property type="match status" value="1"/>
</dbReference>
<keyword evidence="5" id="KW-0812">Transmembrane</keyword>
<keyword evidence="5" id="KW-0472">Membrane</keyword>
<reference evidence="7" key="2">
    <citation type="journal article" date="2022" name="Microbiol. Resour. Announc.">
        <title>Whole-Genome Sequence of Entomortierella parvispora E1425, a Mucoromycotan Fungus Associated with Burkholderiaceae-Related Endosymbiotic Bacteria.</title>
        <authorList>
            <person name="Herlambang A."/>
            <person name="Guo Y."/>
            <person name="Takashima Y."/>
            <person name="Narisawa K."/>
            <person name="Ohta H."/>
            <person name="Nishizawa T."/>
        </authorList>
    </citation>
    <scope>NUCLEOTIDE SEQUENCE</scope>
    <source>
        <strain evidence="7">E1425</strain>
    </source>
</reference>
<keyword evidence="5" id="KW-1133">Transmembrane helix</keyword>
<evidence type="ECO:0000256" key="5">
    <source>
        <dbReference type="SAM" id="Phobius"/>
    </source>
</evidence>
<name>A0A9P3GZL1_9FUNG</name>
<feature type="domain" description="3CxxC-type" evidence="6">
    <location>
        <begin position="168"/>
        <end position="239"/>
    </location>
</feature>
<comment type="caution">
    <text evidence="7">The sequence shown here is derived from an EMBL/GenBank/DDBJ whole genome shotgun (WGS) entry which is preliminary data.</text>
</comment>